<evidence type="ECO:0000313" key="13">
    <source>
        <dbReference type="Proteomes" id="UP000253204"/>
    </source>
</evidence>
<feature type="domain" description="General secretion pathway GspH" evidence="11">
    <location>
        <begin position="42"/>
        <end position="141"/>
    </location>
</feature>
<keyword evidence="8" id="KW-0472">Membrane</keyword>
<keyword evidence="5" id="KW-0997">Cell inner membrane</keyword>
<organism evidence="12 13">
    <name type="scientific">Vreelandella rituensis</name>
    <dbReference type="NCBI Taxonomy" id="2282306"/>
    <lineage>
        <taxon>Bacteria</taxon>
        <taxon>Pseudomonadati</taxon>
        <taxon>Pseudomonadota</taxon>
        <taxon>Gammaproteobacteria</taxon>
        <taxon>Oceanospirillales</taxon>
        <taxon>Halomonadaceae</taxon>
        <taxon>Vreelandella</taxon>
    </lineage>
</organism>
<keyword evidence="6" id="KW-0812">Transmembrane</keyword>
<dbReference type="SUPFAM" id="SSF54523">
    <property type="entry name" value="Pili subunits"/>
    <property type="match status" value="1"/>
</dbReference>
<evidence type="ECO:0000256" key="6">
    <source>
        <dbReference type="ARBA" id="ARBA00022692"/>
    </source>
</evidence>
<evidence type="ECO:0000256" key="7">
    <source>
        <dbReference type="ARBA" id="ARBA00022989"/>
    </source>
</evidence>
<dbReference type="InterPro" id="IPR045584">
    <property type="entry name" value="Pilin-like"/>
</dbReference>
<evidence type="ECO:0000256" key="8">
    <source>
        <dbReference type="ARBA" id="ARBA00023136"/>
    </source>
</evidence>
<evidence type="ECO:0000256" key="3">
    <source>
        <dbReference type="ARBA" id="ARBA00022475"/>
    </source>
</evidence>
<keyword evidence="3" id="KW-1003">Cell membrane</keyword>
<evidence type="ECO:0000256" key="10">
    <source>
        <dbReference type="ARBA" id="ARBA00030775"/>
    </source>
</evidence>
<gene>
    <name evidence="12" type="ORF">DU506_11955</name>
</gene>
<dbReference type="InterPro" id="IPR012902">
    <property type="entry name" value="N_methyl_site"/>
</dbReference>
<accession>A0A368TZR8</accession>
<evidence type="ECO:0000256" key="9">
    <source>
        <dbReference type="ARBA" id="ARBA00025772"/>
    </source>
</evidence>
<dbReference type="GO" id="GO:0015628">
    <property type="term" value="P:protein secretion by the type II secretion system"/>
    <property type="evidence" value="ECO:0007669"/>
    <property type="project" value="InterPro"/>
</dbReference>
<evidence type="ECO:0000256" key="2">
    <source>
        <dbReference type="ARBA" id="ARBA00021549"/>
    </source>
</evidence>
<dbReference type="Pfam" id="PF07963">
    <property type="entry name" value="N_methyl"/>
    <property type="match status" value="1"/>
</dbReference>
<evidence type="ECO:0000313" key="12">
    <source>
        <dbReference type="EMBL" id="RCV90320.1"/>
    </source>
</evidence>
<evidence type="ECO:0000256" key="5">
    <source>
        <dbReference type="ARBA" id="ARBA00022519"/>
    </source>
</evidence>
<keyword evidence="13" id="KW-1185">Reference proteome</keyword>
<dbReference type="PROSITE" id="PS00409">
    <property type="entry name" value="PROKAR_NTER_METHYL"/>
    <property type="match status" value="1"/>
</dbReference>
<dbReference type="GO" id="GO:0005886">
    <property type="term" value="C:plasma membrane"/>
    <property type="evidence" value="ECO:0007669"/>
    <property type="project" value="UniProtKB-SubCell"/>
</dbReference>
<keyword evidence="4" id="KW-0488">Methylation</keyword>
<name>A0A368TZR8_9GAMM</name>
<protein>
    <recommendedName>
        <fullName evidence="2">Type II secretion system protein H</fullName>
    </recommendedName>
    <alternativeName>
        <fullName evidence="10">General secretion pathway protein H</fullName>
    </alternativeName>
</protein>
<evidence type="ECO:0000259" key="11">
    <source>
        <dbReference type="Pfam" id="PF12019"/>
    </source>
</evidence>
<evidence type="ECO:0000256" key="4">
    <source>
        <dbReference type="ARBA" id="ARBA00022481"/>
    </source>
</evidence>
<comment type="similarity">
    <text evidence="9">Belongs to the GSP H family.</text>
</comment>
<comment type="caution">
    <text evidence="12">The sequence shown here is derived from an EMBL/GenBank/DDBJ whole genome shotgun (WGS) entry which is preliminary data.</text>
</comment>
<dbReference type="NCBIfam" id="TIGR02532">
    <property type="entry name" value="IV_pilin_GFxxxE"/>
    <property type="match status" value="1"/>
</dbReference>
<dbReference type="OrthoDB" id="6367648at2"/>
<sequence>MKQRGFTLIELLITLAIAAILATVAVPAFSTFLARQQLASDTNELLSGLNFARSKAITLRKNVSFDLTQGDGEAWKYEVEDESGNLLRRRQGGNQRIEVTSETVTFDRLGRRSSCSPACTITLAHDHKDLDARDIVITPMGSARRGEP</sequence>
<dbReference type="EMBL" id="QPIJ01000027">
    <property type="protein sequence ID" value="RCV90320.1"/>
    <property type="molecule type" value="Genomic_DNA"/>
</dbReference>
<dbReference type="Gene3D" id="3.55.40.10">
    <property type="entry name" value="minor pseudopilin epsh domain"/>
    <property type="match status" value="1"/>
</dbReference>
<dbReference type="Proteomes" id="UP000253204">
    <property type="component" value="Unassembled WGS sequence"/>
</dbReference>
<dbReference type="AlphaFoldDB" id="A0A368TZR8"/>
<comment type="subcellular location">
    <subcellularLocation>
        <location evidence="1">Cell inner membrane</location>
        <topology evidence="1">Single-pass membrane protein</topology>
    </subcellularLocation>
</comment>
<keyword evidence="7" id="KW-1133">Transmembrane helix</keyword>
<evidence type="ECO:0000256" key="1">
    <source>
        <dbReference type="ARBA" id="ARBA00004377"/>
    </source>
</evidence>
<reference evidence="12 13" key="1">
    <citation type="submission" date="2018-07" db="EMBL/GenBank/DDBJ databases">
        <title>Halomonas rutogse sp. nov., isolated from Lake TangqianCo on Tibetan Plateau.</title>
        <authorList>
            <person name="Lu H."/>
            <person name="Xing P."/>
            <person name="Wu Q."/>
        </authorList>
    </citation>
    <scope>NUCLEOTIDE SEQUENCE [LARGE SCALE GENOMIC DNA]</scope>
    <source>
        <strain evidence="12 13">TQ8S</strain>
    </source>
</reference>
<proteinExistence type="inferred from homology"/>
<dbReference type="RefSeq" id="WP_114487155.1">
    <property type="nucleotide sequence ID" value="NZ_CBCSHM010000030.1"/>
</dbReference>
<dbReference type="Pfam" id="PF12019">
    <property type="entry name" value="GspH"/>
    <property type="match status" value="1"/>
</dbReference>
<dbReference type="GO" id="GO:0015627">
    <property type="term" value="C:type II protein secretion system complex"/>
    <property type="evidence" value="ECO:0007669"/>
    <property type="project" value="InterPro"/>
</dbReference>
<dbReference type="InterPro" id="IPR022346">
    <property type="entry name" value="T2SS_GspH"/>
</dbReference>